<name>A0A6J4Q174_9ACTN</name>
<reference evidence="2" key="1">
    <citation type="submission" date="2020-02" db="EMBL/GenBank/DDBJ databases">
        <authorList>
            <person name="Meier V. D."/>
        </authorList>
    </citation>
    <scope>NUCLEOTIDE SEQUENCE</scope>
    <source>
        <strain evidence="2">AVDCRST_MAG35</strain>
    </source>
</reference>
<dbReference type="InterPro" id="IPR023210">
    <property type="entry name" value="NADP_OxRdtase_dom"/>
</dbReference>
<dbReference type="SUPFAM" id="SSF51430">
    <property type="entry name" value="NAD(P)-linked oxidoreductase"/>
    <property type="match status" value="1"/>
</dbReference>
<dbReference type="Pfam" id="PF00248">
    <property type="entry name" value="Aldo_ket_red"/>
    <property type="match status" value="1"/>
</dbReference>
<gene>
    <name evidence="2" type="ORF">AVDCRST_MAG35-2633</name>
</gene>
<evidence type="ECO:0000259" key="1">
    <source>
        <dbReference type="Pfam" id="PF00248"/>
    </source>
</evidence>
<proteinExistence type="predicted"/>
<organism evidence="2">
    <name type="scientific">uncultured Quadrisphaera sp</name>
    <dbReference type="NCBI Taxonomy" id="904978"/>
    <lineage>
        <taxon>Bacteria</taxon>
        <taxon>Bacillati</taxon>
        <taxon>Actinomycetota</taxon>
        <taxon>Actinomycetes</taxon>
        <taxon>Kineosporiales</taxon>
        <taxon>Kineosporiaceae</taxon>
        <taxon>Quadrisphaera</taxon>
        <taxon>environmental samples</taxon>
    </lineage>
</organism>
<dbReference type="InterPro" id="IPR053135">
    <property type="entry name" value="AKR2_Oxidoreductase"/>
</dbReference>
<dbReference type="EMBL" id="CADCUY010000526">
    <property type="protein sequence ID" value="CAA9431369.1"/>
    <property type="molecule type" value="Genomic_DNA"/>
</dbReference>
<dbReference type="InterPro" id="IPR036812">
    <property type="entry name" value="NAD(P)_OxRdtase_dom_sf"/>
</dbReference>
<dbReference type="AlphaFoldDB" id="A0A6J4Q174"/>
<dbReference type="Gene3D" id="3.20.20.100">
    <property type="entry name" value="NADP-dependent oxidoreductase domain"/>
    <property type="match status" value="1"/>
</dbReference>
<accession>A0A6J4Q174</accession>
<dbReference type="PANTHER" id="PTHR43312:SF1">
    <property type="entry name" value="NADP-DEPENDENT OXIDOREDUCTASE DOMAIN-CONTAINING PROTEIN"/>
    <property type="match status" value="1"/>
</dbReference>
<dbReference type="CDD" id="cd19086">
    <property type="entry name" value="AKR_AKR11C1"/>
    <property type="match status" value="1"/>
</dbReference>
<dbReference type="PANTHER" id="PTHR43312">
    <property type="entry name" value="D-THREO-ALDOSE 1-DEHYDROGENASE"/>
    <property type="match status" value="1"/>
</dbReference>
<evidence type="ECO:0000313" key="2">
    <source>
        <dbReference type="EMBL" id="CAA9431369.1"/>
    </source>
</evidence>
<protein>
    <submittedName>
        <fullName evidence="2">Aldo/keto reductase</fullName>
    </submittedName>
</protein>
<feature type="domain" description="NADP-dependent oxidoreductase" evidence="1">
    <location>
        <begin position="26"/>
        <end position="322"/>
    </location>
</feature>
<sequence>MRRRLGRSGTAVSALGVGTWALGGPMAAGTQQLGWGAVDDEESVRALRRAADLGVTFYDTADAYGAGHAERVLARALGGRREELVWATKWGNTIDEGTRQLTGTDPTPAYARRALEASLRRLGTDRVDLWQLHLGDLAPALAEDLVALCEELVDEGSVRAYGWSTDDVERAAVFARGPRCTAVQHQMDVLDDAPAVVALCEAEGLASVVRSPLAMGLLSEKVTAATVVGADDVRHHQPAWLRWFAGGRPSPEFLARRDAVREVLTSGGRTLAQGALAWVWARSPATVPVPGCRTVAQVEENAGAMAFGPLSAEEFAAVEAVLRPPEG</sequence>